<evidence type="ECO:0000313" key="1">
    <source>
        <dbReference type="EMBL" id="EMJ93899.1"/>
    </source>
</evidence>
<accession>M6CQA0</accession>
<dbReference type="Proteomes" id="UP000011988">
    <property type="component" value="Unassembled WGS sequence"/>
</dbReference>
<comment type="caution">
    <text evidence="1">The sequence shown here is derived from an EMBL/GenBank/DDBJ whole genome shotgun (WGS) entry which is preliminary data.</text>
</comment>
<reference evidence="1 2" key="1">
    <citation type="submission" date="2013-01" db="EMBL/GenBank/DDBJ databases">
        <authorList>
            <person name="Harkins D.M."/>
            <person name="Durkin A.S."/>
            <person name="Brinkac L.M."/>
            <person name="Haft D.H."/>
            <person name="Selengut J.D."/>
            <person name="Sanka R."/>
            <person name="DePew J."/>
            <person name="Purushe J."/>
            <person name="Galloway R.L."/>
            <person name="Vinetz J.M."/>
            <person name="Sutton G.G."/>
            <person name="Nierman W.C."/>
            <person name="Fouts D.E."/>
        </authorList>
    </citation>
    <scope>NUCLEOTIDE SEQUENCE [LARGE SCALE GENOMIC DNA]</scope>
    <source>
        <strain evidence="1 2">79601</strain>
    </source>
</reference>
<protein>
    <submittedName>
        <fullName evidence="1">Uncharacterized protein</fullName>
    </submittedName>
</protein>
<sequence>MGRITAYIIHNDIIELLKKNISVFNKTALSVRFVKKRKGRKLIFQ</sequence>
<evidence type="ECO:0000313" key="2">
    <source>
        <dbReference type="Proteomes" id="UP000011988"/>
    </source>
</evidence>
<name>M6CQA0_9LEPT</name>
<gene>
    <name evidence="1" type="ORF">LEP1GSC194_1600</name>
</gene>
<organism evidence="1 2">
    <name type="scientific">Leptospira alstonii serovar Sichuan str. 79601</name>
    <dbReference type="NCBI Taxonomy" id="1218565"/>
    <lineage>
        <taxon>Bacteria</taxon>
        <taxon>Pseudomonadati</taxon>
        <taxon>Spirochaetota</taxon>
        <taxon>Spirochaetia</taxon>
        <taxon>Leptospirales</taxon>
        <taxon>Leptospiraceae</taxon>
        <taxon>Leptospira</taxon>
    </lineage>
</organism>
<proteinExistence type="predicted"/>
<dbReference type="PATRIC" id="fig|1218565.3.peg.2844"/>
<dbReference type="AlphaFoldDB" id="M6CQA0"/>
<dbReference type="EMBL" id="ANIK01000061">
    <property type="protein sequence ID" value="EMJ93899.1"/>
    <property type="molecule type" value="Genomic_DNA"/>
</dbReference>